<dbReference type="PANTHER" id="PTHR23028">
    <property type="entry name" value="ACETYLTRANSFERASE"/>
    <property type="match status" value="1"/>
</dbReference>
<feature type="transmembrane region" description="Helical" evidence="1">
    <location>
        <begin position="80"/>
        <end position="103"/>
    </location>
</feature>
<evidence type="ECO:0000259" key="2">
    <source>
        <dbReference type="Pfam" id="PF01757"/>
    </source>
</evidence>
<dbReference type="InterPro" id="IPR002656">
    <property type="entry name" value="Acyl_transf_3_dom"/>
</dbReference>
<feature type="transmembrane region" description="Helical" evidence="1">
    <location>
        <begin position="299"/>
        <end position="319"/>
    </location>
</feature>
<name>A0A9P8V649_9PEZI</name>
<proteinExistence type="predicted"/>
<dbReference type="PANTHER" id="PTHR23028:SF134">
    <property type="entry name" value="PUTATIVE (AFU_ORTHOLOGUE AFUA_4G08520)-RELATED"/>
    <property type="match status" value="1"/>
</dbReference>
<dbReference type="GO" id="GO:0016747">
    <property type="term" value="F:acyltransferase activity, transferring groups other than amino-acyl groups"/>
    <property type="evidence" value="ECO:0007669"/>
    <property type="project" value="InterPro"/>
</dbReference>
<feature type="transmembrane region" description="Helical" evidence="1">
    <location>
        <begin position="130"/>
        <end position="153"/>
    </location>
</feature>
<keyword evidence="1" id="KW-0812">Transmembrane</keyword>
<sequence>MRIPNPFSREPDTTHTAYLPLVTQTDGHDDSCSDADLAKAGALLAVSELENQHGSAQESTSFNLGEVSLPETTKSKLQSALAFILSAAPSLLPACVTTLFAYAMRLLAHLTHRGGGAVDRPGREKPKPTAYLDGLRGVAALIVYIFHGVYLWFPGLNNGFGQDEENRYLFQLTILRTLHCGPASVAVFFVISGFVLTIGPLAKIHRRTKNNDVLAAMAGTSFRRPFRLFLPIVASTLINGVFIYNRLFIINGSGKILDSEPTIALQLADWWGNMVYLLDRFRHIKGRETIKGHRYDGHTWTIPVEMKGSLLVMMLLLIFAKAKRWLHAVGALGITYWLFISGDVDQPLFVVGMLLAELSIVAPPNTNAEEGDDCSLDEGASQRHVSLGSRRWVRLMRHLSALFLFFFSLHLLSFPGGESENAPGFRFLTTFAPTIYLDPTARAGPRVFWIAIGAALFILSLMYSPLTASSLLPKAFRRRLPWHQTSPCAEKEAAPPEPLFQRIFTTTFAQYLGRISYSLYLLHGLVNNTVGSSYQVPALKAWGKVKAAAETSAAAGDTAASVELLRSGSAAFQYEFACFMVVNTFVLFWASDIFDVLVDKPAVRLTRWLTTLAWKKED</sequence>
<comment type="caution">
    <text evidence="3">The sequence shown here is derived from an EMBL/GenBank/DDBJ whole genome shotgun (WGS) entry which is preliminary data.</text>
</comment>
<evidence type="ECO:0000313" key="3">
    <source>
        <dbReference type="EMBL" id="KAH6678791.1"/>
    </source>
</evidence>
<evidence type="ECO:0000313" key="4">
    <source>
        <dbReference type="Proteomes" id="UP000770015"/>
    </source>
</evidence>
<dbReference type="InterPro" id="IPR050879">
    <property type="entry name" value="Acyltransferase_3"/>
</dbReference>
<feature type="transmembrane region" description="Helical" evidence="1">
    <location>
        <begin position="173"/>
        <end position="199"/>
    </location>
</feature>
<keyword evidence="1" id="KW-0472">Membrane</keyword>
<feature type="transmembrane region" description="Helical" evidence="1">
    <location>
        <begin position="228"/>
        <end position="249"/>
    </location>
</feature>
<reference evidence="3" key="1">
    <citation type="journal article" date="2021" name="Nat. Commun.">
        <title>Genetic determinants of endophytism in the Arabidopsis root mycobiome.</title>
        <authorList>
            <person name="Mesny F."/>
            <person name="Miyauchi S."/>
            <person name="Thiergart T."/>
            <person name="Pickel B."/>
            <person name="Atanasova L."/>
            <person name="Karlsson M."/>
            <person name="Huettel B."/>
            <person name="Barry K.W."/>
            <person name="Haridas S."/>
            <person name="Chen C."/>
            <person name="Bauer D."/>
            <person name="Andreopoulos W."/>
            <person name="Pangilinan J."/>
            <person name="LaButti K."/>
            <person name="Riley R."/>
            <person name="Lipzen A."/>
            <person name="Clum A."/>
            <person name="Drula E."/>
            <person name="Henrissat B."/>
            <person name="Kohler A."/>
            <person name="Grigoriev I.V."/>
            <person name="Martin F.M."/>
            <person name="Hacquard S."/>
        </authorList>
    </citation>
    <scope>NUCLEOTIDE SEQUENCE</scope>
    <source>
        <strain evidence="3">MPI-SDFR-AT-0117</strain>
    </source>
</reference>
<keyword evidence="3" id="KW-0012">Acyltransferase</keyword>
<evidence type="ECO:0000256" key="1">
    <source>
        <dbReference type="SAM" id="Phobius"/>
    </source>
</evidence>
<dbReference type="AlphaFoldDB" id="A0A9P8V649"/>
<organism evidence="3 4">
    <name type="scientific">Plectosphaerella plurivora</name>
    <dbReference type="NCBI Taxonomy" id="936078"/>
    <lineage>
        <taxon>Eukaryota</taxon>
        <taxon>Fungi</taxon>
        <taxon>Dikarya</taxon>
        <taxon>Ascomycota</taxon>
        <taxon>Pezizomycotina</taxon>
        <taxon>Sordariomycetes</taxon>
        <taxon>Hypocreomycetidae</taxon>
        <taxon>Glomerellales</taxon>
        <taxon>Plectosphaerellaceae</taxon>
        <taxon>Plectosphaerella</taxon>
    </lineage>
</organism>
<keyword evidence="3" id="KW-0808">Transferase</keyword>
<dbReference type="EMBL" id="JAGSXJ010000021">
    <property type="protein sequence ID" value="KAH6678791.1"/>
    <property type="molecule type" value="Genomic_DNA"/>
</dbReference>
<protein>
    <submittedName>
        <fullName evidence="3">Acyltransferase family-domain-containing protein</fullName>
    </submittedName>
</protein>
<feature type="domain" description="Acyltransferase 3" evidence="2">
    <location>
        <begin position="130"/>
        <end position="531"/>
    </location>
</feature>
<gene>
    <name evidence="3" type="ORF">F5X68DRAFT_263786</name>
</gene>
<feature type="transmembrane region" description="Helical" evidence="1">
    <location>
        <begin position="399"/>
        <end position="417"/>
    </location>
</feature>
<keyword evidence="4" id="KW-1185">Reference proteome</keyword>
<accession>A0A9P8V649</accession>
<dbReference type="OrthoDB" id="5819582at2759"/>
<feature type="transmembrane region" description="Helical" evidence="1">
    <location>
        <begin position="447"/>
        <end position="472"/>
    </location>
</feature>
<dbReference type="Proteomes" id="UP000770015">
    <property type="component" value="Unassembled WGS sequence"/>
</dbReference>
<dbReference type="Pfam" id="PF01757">
    <property type="entry name" value="Acyl_transf_3"/>
    <property type="match status" value="1"/>
</dbReference>
<keyword evidence="1" id="KW-1133">Transmembrane helix</keyword>